<dbReference type="GeneID" id="90040701"/>
<dbReference type="RefSeq" id="XP_064771574.1">
    <property type="nucleotide sequence ID" value="XM_064915189.1"/>
</dbReference>
<evidence type="ECO:0000313" key="3">
    <source>
        <dbReference type="EMBL" id="KAK7208541.1"/>
    </source>
</evidence>
<feature type="region of interest" description="Disordered" evidence="2">
    <location>
        <begin position="1011"/>
        <end position="1036"/>
    </location>
</feature>
<reference evidence="3 4" key="1">
    <citation type="submission" date="2024-03" db="EMBL/GenBank/DDBJ databases">
        <title>Genome-scale model development and genomic sequencing of the oleaginous clade Lipomyces.</title>
        <authorList>
            <consortium name="Lawrence Berkeley National Laboratory"/>
            <person name="Czajka J.J."/>
            <person name="Han Y."/>
            <person name="Kim J."/>
            <person name="Mondo S.J."/>
            <person name="Hofstad B.A."/>
            <person name="Robles A."/>
            <person name="Haridas S."/>
            <person name="Riley R."/>
            <person name="LaButti K."/>
            <person name="Pangilinan J."/>
            <person name="Andreopoulos W."/>
            <person name="Lipzen A."/>
            <person name="Yan J."/>
            <person name="Wang M."/>
            <person name="Ng V."/>
            <person name="Grigoriev I.V."/>
            <person name="Spatafora J.W."/>
            <person name="Magnuson J.K."/>
            <person name="Baker S.E."/>
            <person name="Pomraning K.R."/>
        </authorList>
    </citation>
    <scope>NUCLEOTIDE SEQUENCE [LARGE SCALE GENOMIC DNA]</scope>
    <source>
        <strain evidence="3 4">Phaff 52-87</strain>
    </source>
</reference>
<comment type="caution">
    <text evidence="3">The sequence shown here is derived from an EMBL/GenBank/DDBJ whole genome shotgun (WGS) entry which is preliminary data.</text>
</comment>
<gene>
    <name evidence="3" type="ORF">BZA70DRAFT_53424</name>
</gene>
<feature type="coiled-coil region" evidence="1">
    <location>
        <begin position="949"/>
        <end position="983"/>
    </location>
</feature>
<feature type="compositionally biased region" description="Polar residues" evidence="2">
    <location>
        <begin position="423"/>
        <end position="455"/>
    </location>
</feature>
<dbReference type="EMBL" id="JBBJBU010000001">
    <property type="protein sequence ID" value="KAK7208541.1"/>
    <property type="molecule type" value="Genomic_DNA"/>
</dbReference>
<feature type="coiled-coil region" evidence="1">
    <location>
        <begin position="727"/>
        <end position="754"/>
    </location>
</feature>
<name>A0ABR1FF88_9ASCO</name>
<keyword evidence="4" id="KW-1185">Reference proteome</keyword>
<accession>A0ABR1FF88</accession>
<proteinExistence type="predicted"/>
<dbReference type="Proteomes" id="UP001498771">
    <property type="component" value="Unassembled WGS sequence"/>
</dbReference>
<keyword evidence="1" id="KW-0175">Coiled coil</keyword>
<protein>
    <submittedName>
        <fullName evidence="3">Uncharacterized protein</fullName>
    </submittedName>
</protein>
<feature type="region of interest" description="Disordered" evidence="2">
    <location>
        <begin position="874"/>
        <end position="908"/>
    </location>
</feature>
<evidence type="ECO:0000313" key="4">
    <source>
        <dbReference type="Proteomes" id="UP001498771"/>
    </source>
</evidence>
<evidence type="ECO:0000256" key="2">
    <source>
        <dbReference type="SAM" id="MobiDB-lite"/>
    </source>
</evidence>
<organism evidence="3 4">
    <name type="scientific">Myxozyma melibiosi</name>
    <dbReference type="NCBI Taxonomy" id="54550"/>
    <lineage>
        <taxon>Eukaryota</taxon>
        <taxon>Fungi</taxon>
        <taxon>Dikarya</taxon>
        <taxon>Ascomycota</taxon>
        <taxon>Saccharomycotina</taxon>
        <taxon>Lipomycetes</taxon>
        <taxon>Lipomycetales</taxon>
        <taxon>Lipomycetaceae</taxon>
        <taxon>Myxozyma</taxon>
    </lineage>
</organism>
<sequence length="1036" mass="110246">MVSSPQPSSSLASGSATDVYIAGVSAPIRVEREKYNSTVKNTGAPLYYIDEDGDQITVGSFSELDDRIRELKLKNKLAVFSLTPKAGPDWRNLVDSSSSVASSRHSNTSAAESLATPQLSSLSALAETDIPTPDEQMSTATTVTGTGLATPESGLASAASDEFSDQLVAAFESMLNDVETLSRQSSPAPLFTTEDDQLYSETTSAFGDSTIRTTAQVPNPGFTSALQSSVSGAASSSTASSASWVDNVADSVRRAIQQLQDAANGIDSVASSKVFEMDPDLPDHVAALVRKIVRQVSENVKQADRVFPIPADFTRETVDRTISSFQDFAVQIGQVARLSGYQAAAASRDAAGAGLQVTRDAIRSARENTQIATTQLRSCLHDLSVQFNDFQNERLRSSVGQSRDLSSDELASQISAMWESSQLAQSDSVQTPLDTNTETEFGRSPSQWSGPSVATQPFLDSESEFDFIGRSASQVGESVQGESVITPMYTNTETEFGSDLLYGPDSDNETIRGAPLSSSAPAPDLPKKIPIQAGAVHTPRFGSSDGLSRPELGRTASLPSQPMQIGSAPSVLKHTASDSFPSAPSLEEFYKAGGNDGLAAAPPALPPLPTSLRMQPSAPRFLTGQTVPLAVGTFHAGGMRVPYPVAYRVPRMSVYNDLGGSFGSDGPLSPEATGVSAPQAVEVQTSEAEAVSAQTTLVPSAPSADDYLGDDAAVWEDVATKIHGSPVAEIEGAIRELKMEEEVIESEKTQMEDEIRIARATSPRRVPVAGDDIPTASSAANPWNNLKSDERRMRTASQERAGRYTAHHTRGLIEIQDVAPAQDPLAPTLVRGPSYSDAPGMPPSPQVILRESAAAIAAEAQRAGRSAASVVSGYSSAPTYQSAPPSQVGDRRGASRHPQFLGQDTQTLTGRIRAARTAHGVSADGSRRPRMPSRTYNYIEMRQLSPEAQDRADINRLGLENQANEAERECARALVELELISSDNMALAIYYAQQAKGDVVDAIDLLEEDLKQSETYERQNAPPANPDDPLESEPPE</sequence>
<evidence type="ECO:0000256" key="1">
    <source>
        <dbReference type="SAM" id="Coils"/>
    </source>
</evidence>
<feature type="region of interest" description="Disordered" evidence="2">
    <location>
        <begin position="423"/>
        <end position="456"/>
    </location>
</feature>
<feature type="region of interest" description="Disordered" evidence="2">
    <location>
        <begin position="503"/>
        <end position="578"/>
    </location>
</feature>